<sequence>MPAHGTSGVFGWRQPQSARADLIPGRFLITLDRNQRKLAAADALATLAEQHGLTLITLC</sequence>
<organism evidence="1 2">
    <name type="scientific">Actinoplanes derwentensis</name>
    <dbReference type="NCBI Taxonomy" id="113562"/>
    <lineage>
        <taxon>Bacteria</taxon>
        <taxon>Bacillati</taxon>
        <taxon>Actinomycetota</taxon>
        <taxon>Actinomycetes</taxon>
        <taxon>Micromonosporales</taxon>
        <taxon>Micromonosporaceae</taxon>
        <taxon>Actinoplanes</taxon>
    </lineage>
</organism>
<gene>
    <name evidence="1" type="ORF">SAMN04489716_1273</name>
</gene>
<protein>
    <submittedName>
        <fullName evidence="1">Uncharacterized protein</fullName>
    </submittedName>
</protein>
<reference evidence="1 2" key="1">
    <citation type="submission" date="2016-10" db="EMBL/GenBank/DDBJ databases">
        <authorList>
            <person name="de Groot N.N."/>
        </authorList>
    </citation>
    <scope>NUCLEOTIDE SEQUENCE [LARGE SCALE GENOMIC DNA]</scope>
    <source>
        <strain evidence="1 2">DSM 43941</strain>
    </source>
</reference>
<evidence type="ECO:0000313" key="1">
    <source>
        <dbReference type="EMBL" id="SDS65026.1"/>
    </source>
</evidence>
<dbReference type="AlphaFoldDB" id="A0A1H1TYJ6"/>
<proteinExistence type="predicted"/>
<evidence type="ECO:0000313" key="2">
    <source>
        <dbReference type="Proteomes" id="UP000198688"/>
    </source>
</evidence>
<dbReference type="EMBL" id="LT629758">
    <property type="protein sequence ID" value="SDS65026.1"/>
    <property type="molecule type" value="Genomic_DNA"/>
</dbReference>
<name>A0A1H1TYJ6_9ACTN</name>
<keyword evidence="2" id="KW-1185">Reference proteome</keyword>
<dbReference type="Proteomes" id="UP000198688">
    <property type="component" value="Chromosome I"/>
</dbReference>
<accession>A0A1H1TYJ6</accession>
<dbReference type="STRING" id="113562.SAMN04489716_1273"/>